<dbReference type="OrthoDB" id="6126005at2759"/>
<sequence>MTDCSLPHVWIIGSSLIARLQAHLGAFGLDQNLGLDHLGWQRGQKVKKFFLGPSNITRGSATIFSLFNVLLYWYLAVKQYTLQITDQSVSS</sequence>
<evidence type="ECO:0000313" key="3">
    <source>
        <dbReference type="Proteomes" id="UP001152622"/>
    </source>
</evidence>
<evidence type="ECO:0000256" key="1">
    <source>
        <dbReference type="SAM" id="Phobius"/>
    </source>
</evidence>
<dbReference type="EMBL" id="JAINUF010000002">
    <property type="protein sequence ID" value="KAJ8375499.1"/>
    <property type="molecule type" value="Genomic_DNA"/>
</dbReference>
<dbReference type="AlphaFoldDB" id="A0A9Q1G4U5"/>
<feature type="transmembrane region" description="Helical" evidence="1">
    <location>
        <begin position="56"/>
        <end position="75"/>
    </location>
</feature>
<keyword evidence="1" id="KW-0812">Transmembrane</keyword>
<keyword evidence="1" id="KW-0472">Membrane</keyword>
<gene>
    <name evidence="2" type="ORF">SKAU_G00060790</name>
</gene>
<protein>
    <submittedName>
        <fullName evidence="2">Uncharacterized protein</fullName>
    </submittedName>
</protein>
<comment type="caution">
    <text evidence="2">The sequence shown here is derived from an EMBL/GenBank/DDBJ whole genome shotgun (WGS) entry which is preliminary data.</text>
</comment>
<keyword evidence="1" id="KW-1133">Transmembrane helix</keyword>
<evidence type="ECO:0000313" key="2">
    <source>
        <dbReference type="EMBL" id="KAJ8375499.1"/>
    </source>
</evidence>
<dbReference type="Proteomes" id="UP001152622">
    <property type="component" value="Chromosome 2"/>
</dbReference>
<accession>A0A9Q1G4U5</accession>
<organism evidence="2 3">
    <name type="scientific">Synaphobranchus kaupii</name>
    <name type="common">Kaup's arrowtooth eel</name>
    <dbReference type="NCBI Taxonomy" id="118154"/>
    <lineage>
        <taxon>Eukaryota</taxon>
        <taxon>Metazoa</taxon>
        <taxon>Chordata</taxon>
        <taxon>Craniata</taxon>
        <taxon>Vertebrata</taxon>
        <taxon>Euteleostomi</taxon>
        <taxon>Actinopterygii</taxon>
        <taxon>Neopterygii</taxon>
        <taxon>Teleostei</taxon>
        <taxon>Anguilliformes</taxon>
        <taxon>Synaphobranchidae</taxon>
        <taxon>Synaphobranchus</taxon>
    </lineage>
</organism>
<proteinExistence type="predicted"/>
<keyword evidence="3" id="KW-1185">Reference proteome</keyword>
<name>A0A9Q1G4U5_SYNKA</name>
<reference evidence="2" key="1">
    <citation type="journal article" date="2023" name="Science">
        <title>Genome structures resolve the early diversification of teleost fishes.</title>
        <authorList>
            <person name="Parey E."/>
            <person name="Louis A."/>
            <person name="Montfort J."/>
            <person name="Bouchez O."/>
            <person name="Roques C."/>
            <person name="Iampietro C."/>
            <person name="Lluch J."/>
            <person name="Castinel A."/>
            <person name="Donnadieu C."/>
            <person name="Desvignes T."/>
            <person name="Floi Bucao C."/>
            <person name="Jouanno E."/>
            <person name="Wen M."/>
            <person name="Mejri S."/>
            <person name="Dirks R."/>
            <person name="Jansen H."/>
            <person name="Henkel C."/>
            <person name="Chen W.J."/>
            <person name="Zahm M."/>
            <person name="Cabau C."/>
            <person name="Klopp C."/>
            <person name="Thompson A.W."/>
            <person name="Robinson-Rechavi M."/>
            <person name="Braasch I."/>
            <person name="Lecointre G."/>
            <person name="Bobe J."/>
            <person name="Postlethwait J.H."/>
            <person name="Berthelot C."/>
            <person name="Roest Crollius H."/>
            <person name="Guiguen Y."/>
        </authorList>
    </citation>
    <scope>NUCLEOTIDE SEQUENCE</scope>
    <source>
        <strain evidence="2">WJC10195</strain>
    </source>
</reference>